<name>A0AAX3I5W0_9PSED</name>
<dbReference type="Gene3D" id="1.10.10.10">
    <property type="entry name" value="Winged helix-like DNA-binding domain superfamily/Winged helix DNA-binding domain"/>
    <property type="match status" value="1"/>
</dbReference>
<evidence type="ECO:0000313" key="5">
    <source>
        <dbReference type="EMBL" id="VTQ98881.1"/>
    </source>
</evidence>
<dbReference type="Proteomes" id="UP000306562">
    <property type="component" value="Chromosome"/>
</dbReference>
<gene>
    <name evidence="5" type="primary">fecI_1</name>
    <name evidence="5" type="ORF">NCTC10696_02510</name>
</gene>
<dbReference type="AlphaFoldDB" id="A0AAX3I5W0"/>
<dbReference type="Pfam" id="PF08281">
    <property type="entry name" value="Sigma70_r4_2"/>
    <property type="match status" value="1"/>
</dbReference>
<dbReference type="InterPro" id="IPR014284">
    <property type="entry name" value="RNA_pol_sigma-70_dom"/>
</dbReference>
<dbReference type="SUPFAM" id="SSF88659">
    <property type="entry name" value="Sigma3 and sigma4 domains of RNA polymerase sigma factors"/>
    <property type="match status" value="1"/>
</dbReference>
<evidence type="ECO:0000256" key="3">
    <source>
        <dbReference type="ARBA" id="ARBA00023163"/>
    </source>
</evidence>
<evidence type="ECO:0000313" key="6">
    <source>
        <dbReference type="Proteomes" id="UP000306562"/>
    </source>
</evidence>
<sequence>MRLLSSGPGEPLNFTTPRAYLATVANRLTLNLYRRRSLEQAYLAALAQTPEDLAPSLEHQALVLEALDEIDQVLALLPAKTRQAFLMSQLEGYTQEEIASRLGLSVRSVQRYLARALEECIVLASQSAA</sequence>
<keyword evidence="1" id="KW-0805">Transcription regulation</keyword>
<evidence type="ECO:0000256" key="2">
    <source>
        <dbReference type="ARBA" id="ARBA00023082"/>
    </source>
</evidence>
<dbReference type="CDD" id="cd06171">
    <property type="entry name" value="Sigma70_r4"/>
    <property type="match status" value="1"/>
</dbReference>
<dbReference type="InterPro" id="IPR036388">
    <property type="entry name" value="WH-like_DNA-bd_sf"/>
</dbReference>
<reference evidence="5 6" key="1">
    <citation type="submission" date="2019-05" db="EMBL/GenBank/DDBJ databases">
        <authorList>
            <consortium name="Pathogen Informatics"/>
        </authorList>
    </citation>
    <scope>NUCLEOTIDE SEQUENCE [LARGE SCALE GENOMIC DNA]</scope>
    <source>
        <strain evidence="5 6">NCTC10696</strain>
    </source>
</reference>
<dbReference type="InterPro" id="IPR039425">
    <property type="entry name" value="RNA_pol_sigma-70-like"/>
</dbReference>
<dbReference type="EMBL" id="LR590482">
    <property type="protein sequence ID" value="VTQ98881.1"/>
    <property type="molecule type" value="Genomic_DNA"/>
</dbReference>
<evidence type="ECO:0000256" key="1">
    <source>
        <dbReference type="ARBA" id="ARBA00023015"/>
    </source>
</evidence>
<dbReference type="GO" id="GO:0003677">
    <property type="term" value="F:DNA binding"/>
    <property type="evidence" value="ECO:0007669"/>
    <property type="project" value="InterPro"/>
</dbReference>
<keyword evidence="3" id="KW-0804">Transcription</keyword>
<dbReference type="InterPro" id="IPR013249">
    <property type="entry name" value="RNA_pol_sigma70_r4_t2"/>
</dbReference>
<protein>
    <submittedName>
        <fullName evidence="5">ECF subfamily RNA polymerase sigma-24 subunit</fullName>
    </submittedName>
</protein>
<keyword evidence="2" id="KW-0731">Sigma factor</keyword>
<feature type="domain" description="RNA polymerase sigma factor 70 region 4 type 2" evidence="4">
    <location>
        <begin position="68"/>
        <end position="120"/>
    </location>
</feature>
<proteinExistence type="predicted"/>
<organism evidence="5 6">
    <name type="scientific">Pseudomonas synxantha</name>
    <dbReference type="NCBI Taxonomy" id="47883"/>
    <lineage>
        <taxon>Bacteria</taxon>
        <taxon>Pseudomonadati</taxon>
        <taxon>Pseudomonadota</taxon>
        <taxon>Gammaproteobacteria</taxon>
        <taxon>Pseudomonadales</taxon>
        <taxon>Pseudomonadaceae</taxon>
        <taxon>Pseudomonas</taxon>
    </lineage>
</organism>
<dbReference type="PANTHER" id="PTHR43133">
    <property type="entry name" value="RNA POLYMERASE ECF-TYPE SIGMA FACTO"/>
    <property type="match status" value="1"/>
</dbReference>
<dbReference type="InterPro" id="IPR013324">
    <property type="entry name" value="RNA_pol_sigma_r3/r4-like"/>
</dbReference>
<dbReference type="PANTHER" id="PTHR43133:SF63">
    <property type="entry name" value="RNA POLYMERASE SIGMA FACTOR FECI-RELATED"/>
    <property type="match status" value="1"/>
</dbReference>
<dbReference type="NCBIfam" id="TIGR02937">
    <property type="entry name" value="sigma70-ECF"/>
    <property type="match status" value="1"/>
</dbReference>
<dbReference type="GO" id="GO:0006352">
    <property type="term" value="P:DNA-templated transcription initiation"/>
    <property type="evidence" value="ECO:0007669"/>
    <property type="project" value="InterPro"/>
</dbReference>
<accession>A0AAX3I5W0</accession>
<dbReference type="GO" id="GO:0016987">
    <property type="term" value="F:sigma factor activity"/>
    <property type="evidence" value="ECO:0007669"/>
    <property type="project" value="UniProtKB-KW"/>
</dbReference>
<evidence type="ECO:0000259" key="4">
    <source>
        <dbReference type="Pfam" id="PF08281"/>
    </source>
</evidence>